<dbReference type="EMBL" id="BONC01000043">
    <property type="protein sequence ID" value="GIF59203.1"/>
    <property type="molecule type" value="Genomic_DNA"/>
</dbReference>
<evidence type="ECO:0008006" key="3">
    <source>
        <dbReference type="Google" id="ProtNLM"/>
    </source>
</evidence>
<keyword evidence="2" id="KW-1185">Reference proteome</keyword>
<accession>A0ABQ4C8V1</accession>
<dbReference type="RefSeq" id="WP_203706039.1">
    <property type="nucleotide sequence ID" value="NZ_BAAALU010000008.1"/>
</dbReference>
<dbReference type="Proteomes" id="UP000624325">
    <property type="component" value="Unassembled WGS sequence"/>
</dbReference>
<sequence length="52" mass="5175">MAKLATFIVAAVLGAALGIIGIFATVGAVSPSADHVADQSVEDPAMTVYGTR</sequence>
<evidence type="ECO:0000313" key="1">
    <source>
        <dbReference type="EMBL" id="GIF59203.1"/>
    </source>
</evidence>
<proteinExistence type="predicted"/>
<gene>
    <name evidence="1" type="ORF">Air01nite_52980</name>
</gene>
<comment type="caution">
    <text evidence="1">The sequence shown here is derived from an EMBL/GenBank/DDBJ whole genome shotgun (WGS) entry which is preliminary data.</text>
</comment>
<reference evidence="1 2" key="1">
    <citation type="submission" date="2021-01" db="EMBL/GenBank/DDBJ databases">
        <title>Whole genome shotgun sequence of Asanoa iriomotensis NBRC 100142.</title>
        <authorList>
            <person name="Komaki H."/>
            <person name="Tamura T."/>
        </authorList>
    </citation>
    <scope>NUCLEOTIDE SEQUENCE [LARGE SCALE GENOMIC DNA]</scope>
    <source>
        <strain evidence="1 2">NBRC 100142</strain>
    </source>
</reference>
<name>A0ABQ4C8V1_9ACTN</name>
<protein>
    <recommendedName>
        <fullName evidence="3">DUF2613 domain-containing protein</fullName>
    </recommendedName>
</protein>
<evidence type="ECO:0000313" key="2">
    <source>
        <dbReference type="Proteomes" id="UP000624325"/>
    </source>
</evidence>
<organism evidence="1 2">
    <name type="scientific">Asanoa iriomotensis</name>
    <dbReference type="NCBI Taxonomy" id="234613"/>
    <lineage>
        <taxon>Bacteria</taxon>
        <taxon>Bacillati</taxon>
        <taxon>Actinomycetota</taxon>
        <taxon>Actinomycetes</taxon>
        <taxon>Micromonosporales</taxon>
        <taxon>Micromonosporaceae</taxon>
        <taxon>Asanoa</taxon>
    </lineage>
</organism>